<feature type="transmembrane region" description="Helical" evidence="12">
    <location>
        <begin position="150"/>
        <end position="166"/>
    </location>
</feature>
<feature type="transmembrane region" description="Helical" evidence="12">
    <location>
        <begin position="685"/>
        <end position="715"/>
    </location>
</feature>
<dbReference type="GO" id="GO:0005743">
    <property type="term" value="C:mitochondrial inner membrane"/>
    <property type="evidence" value="ECO:0007669"/>
    <property type="project" value="TreeGrafter"/>
</dbReference>
<accession>A0A978UPW4</accession>
<dbReference type="InterPro" id="IPR027417">
    <property type="entry name" value="P-loop_NTPase"/>
</dbReference>
<sequence length="1251" mass="135426">MAEENGVQLGGLHVNDAGTSKGPPPVEEENNSEEKKPDEKVPFFKLFSFADKTDIILMILGIIGGIGNGSCLPIMTILFGDMINSFGSNQSNKDIVDIISKVSLKFVYLAAGALFAAFLRKDTNTGEVVGRMSGDTVLIQDAMGEKVGKFIQLISTFIGGFIIAFIKGWLLTLVMLSAIPLIVAAGASMAIIIAKTASRGQTAYAQAANIVEQTVASFTGEKQAIAKYKTFLSSAYKSGVQEGTATGAGLGILMFVFFGAYGLAIWFGSRLIRDNGYNGGVVINVIIAVLTGSMSLGQASPCLSAFAAGQAAAFKMFETIKRKPEIDAYDFRGKKLDDIRGDIELKDVYFSYPARPDEQIFRGFSLYISSGKTTALVGQSGSGKSTVISLIERFYDPLAGEVRIDGINLKEFQVKWIRGKIGLVSQEPVLFASSIKDNIAYGKEGSTIEEIRAAAELANAAKFIDKLPQGLDTMVGEHGTQLSGGQKQRVAIARAILKDPRILLLDEATSALDVESERIVQEALDRIMVNRTTVVVAHRLSTVRNADMIAVIHRGKMVEKGSHSELLKDPDGPYSQLIRMQEATRESENQNRSEITTMESLRQSSQRESFRQSSQKMSFLRSLSRGSSVGNSSRHSFSMSFGIPTGIGIHDTTLTEPEDPALAAQRLPNVSLRRLAYLNKPEIPVILIGTVAAIISGVILPIFGLLISSVINMFYKPPDEQKKDSEFWALMFMGLGLTAFVAIPSQGYFFAVAGSKLIRRIRLMCFEKVVHMEVGWFDEPENSSGAIGARLSTDAATLRALVGDALSQMVQNIAGAVAGLVIAFVASWQLAFIILVLLPLIGVNGYVQIKFMKGFSADAKTKYEEASQVATDAVGSIRTVASFCAEEKVMELYKNKCKGPEKAGMRQGLISGIGFGVSFFLLFNVYATSFYAGAQLIESGKTTFSDVFRVFFALTMAAMGISQTSSMAPDSSKAKVAAASIFSMIDRESKIDPSDESGTTLDNVKGEIQLRHISFTYPSRPDTQIFRDLSFKWQTVALVGESGSGKSTVVALLQRFYDPDSGQITLDGIELDKFKLKWLRQQMGLVGQEPVLFNETIRANIAYGKEGNATEAEIEEAAKLANAHNFISGLHEGYDTMVGERGVQLSGGQKQRVAIARAIIKSPRILLLDEATSALDAESEKVVQDALDRVMVSRTTVVVAHRLSTIKNADLIAVVKNGVIVEKGRHDTLIHKTDGFYASLVALHTSAAATK</sequence>
<keyword evidence="4 12" id="KW-0812">Transmembrane</keyword>
<dbReference type="PROSITE" id="PS50929">
    <property type="entry name" value="ABC_TM1F"/>
    <property type="match status" value="2"/>
</dbReference>
<dbReference type="SMART" id="SM00382">
    <property type="entry name" value="AAA"/>
    <property type="match status" value="2"/>
</dbReference>
<keyword evidence="10" id="KW-0325">Glycoprotein</keyword>
<keyword evidence="8 12" id="KW-1133">Transmembrane helix</keyword>
<dbReference type="Pfam" id="PF00005">
    <property type="entry name" value="ABC_tran"/>
    <property type="match status" value="2"/>
</dbReference>
<evidence type="ECO:0000313" key="16">
    <source>
        <dbReference type="Proteomes" id="UP000813462"/>
    </source>
</evidence>
<dbReference type="InterPro" id="IPR017871">
    <property type="entry name" value="ABC_transporter-like_CS"/>
</dbReference>
<dbReference type="Gene3D" id="1.20.1560.10">
    <property type="entry name" value="ABC transporter type 1, transmembrane domain"/>
    <property type="match status" value="2"/>
</dbReference>
<keyword evidence="3" id="KW-0813">Transport</keyword>
<feature type="transmembrane region" description="Helical" evidence="12">
    <location>
        <begin position="173"/>
        <end position="194"/>
    </location>
</feature>
<evidence type="ECO:0000256" key="6">
    <source>
        <dbReference type="ARBA" id="ARBA00022741"/>
    </source>
</evidence>
<evidence type="ECO:0000256" key="7">
    <source>
        <dbReference type="ARBA" id="ARBA00022840"/>
    </source>
</evidence>
<dbReference type="GO" id="GO:0005886">
    <property type="term" value="C:plasma membrane"/>
    <property type="evidence" value="ECO:0007669"/>
    <property type="project" value="UniProtKB-SubCell"/>
</dbReference>
<evidence type="ECO:0008006" key="17">
    <source>
        <dbReference type="Google" id="ProtNLM"/>
    </source>
</evidence>
<dbReference type="CDD" id="cd18577">
    <property type="entry name" value="ABC_6TM_Pgp_ABCB1_D1_like"/>
    <property type="match status" value="1"/>
</dbReference>
<keyword evidence="5" id="KW-0677">Repeat</keyword>
<dbReference type="Gene3D" id="3.40.50.300">
    <property type="entry name" value="P-loop containing nucleotide triphosphate hydrolases"/>
    <property type="match status" value="2"/>
</dbReference>
<keyword evidence="9 12" id="KW-0472">Membrane</keyword>
<evidence type="ECO:0000256" key="5">
    <source>
        <dbReference type="ARBA" id="ARBA00022737"/>
    </source>
</evidence>
<feature type="transmembrane region" description="Helical" evidence="12">
    <location>
        <begin position="908"/>
        <end position="927"/>
    </location>
</feature>
<reference evidence="15" key="1">
    <citation type="journal article" date="2021" name="Front. Plant Sci.">
        <title>Chromosome-Scale Genome Assembly for Chinese Sour Jujube and Insights Into Its Genome Evolution and Domestication Signature.</title>
        <authorList>
            <person name="Shen L.-Y."/>
            <person name="Luo H."/>
            <person name="Wang X.-L."/>
            <person name="Wang X.-M."/>
            <person name="Qiu X.-J."/>
            <person name="Liu H."/>
            <person name="Zhou S.-S."/>
            <person name="Jia K.-H."/>
            <person name="Nie S."/>
            <person name="Bao Y.-T."/>
            <person name="Zhang R.-G."/>
            <person name="Yun Q.-Z."/>
            <person name="Chai Y.-H."/>
            <person name="Lu J.-Y."/>
            <person name="Li Y."/>
            <person name="Zhao S.-W."/>
            <person name="Mao J.-F."/>
            <person name="Jia S.-G."/>
            <person name="Mao Y.-M."/>
        </authorList>
    </citation>
    <scope>NUCLEOTIDE SEQUENCE</scope>
    <source>
        <strain evidence="15">AT0</strain>
        <tissue evidence="15">Leaf</tissue>
    </source>
</reference>
<proteinExistence type="inferred from homology"/>
<evidence type="ECO:0000256" key="9">
    <source>
        <dbReference type="ARBA" id="ARBA00023136"/>
    </source>
</evidence>
<dbReference type="FunFam" id="1.20.1560.10:FF:000009">
    <property type="entry name" value="ABC transporter B family member 1"/>
    <property type="match status" value="1"/>
</dbReference>
<evidence type="ECO:0000259" key="14">
    <source>
        <dbReference type="PROSITE" id="PS50929"/>
    </source>
</evidence>
<dbReference type="FunFam" id="1.20.1560.10:FF:000025">
    <property type="entry name" value="ABC transporter B family member 9"/>
    <property type="match status" value="1"/>
</dbReference>
<evidence type="ECO:0000259" key="13">
    <source>
        <dbReference type="PROSITE" id="PS50893"/>
    </source>
</evidence>
<name>A0A978UPW4_ZIZJJ</name>
<feature type="region of interest" description="Disordered" evidence="11">
    <location>
        <begin position="1"/>
        <end position="37"/>
    </location>
</feature>
<dbReference type="FunFam" id="3.40.50.300:FF:000066">
    <property type="entry name" value="ABC transporter B family member 1"/>
    <property type="match status" value="2"/>
</dbReference>
<feature type="transmembrane region" description="Helical" evidence="12">
    <location>
        <begin position="813"/>
        <end position="843"/>
    </location>
</feature>
<dbReference type="AlphaFoldDB" id="A0A978UPW4"/>
<evidence type="ECO:0000256" key="12">
    <source>
        <dbReference type="SAM" id="Phobius"/>
    </source>
</evidence>
<dbReference type="GO" id="GO:0010329">
    <property type="term" value="F:auxin efflux transmembrane transporter activity"/>
    <property type="evidence" value="ECO:0007669"/>
    <property type="project" value="UniProtKB-ARBA"/>
</dbReference>
<evidence type="ECO:0000256" key="2">
    <source>
        <dbReference type="ARBA" id="ARBA00007577"/>
    </source>
</evidence>
<comment type="subcellular location">
    <subcellularLocation>
        <location evidence="1">Cell membrane</location>
        <topology evidence="1">Multi-pass membrane protein</topology>
    </subcellularLocation>
</comment>
<feature type="transmembrane region" description="Helical" evidence="12">
    <location>
        <begin position="727"/>
        <end position="750"/>
    </location>
</feature>
<evidence type="ECO:0000256" key="1">
    <source>
        <dbReference type="ARBA" id="ARBA00004651"/>
    </source>
</evidence>
<dbReference type="PROSITE" id="PS00211">
    <property type="entry name" value="ABC_TRANSPORTER_1"/>
    <property type="match status" value="2"/>
</dbReference>
<feature type="transmembrane region" description="Helical" evidence="12">
    <location>
        <begin position="55"/>
        <end position="81"/>
    </location>
</feature>
<dbReference type="GO" id="GO:0010328">
    <property type="term" value="F:auxin influx transmembrane transporter activity"/>
    <property type="evidence" value="ECO:0007669"/>
    <property type="project" value="UniProtKB-ARBA"/>
</dbReference>
<feature type="domain" description="ABC transmembrane type-1" evidence="14">
    <location>
        <begin position="687"/>
        <end position="973"/>
    </location>
</feature>
<dbReference type="GO" id="GO:0015421">
    <property type="term" value="F:ABC-type oligopeptide transporter activity"/>
    <property type="evidence" value="ECO:0007669"/>
    <property type="project" value="TreeGrafter"/>
</dbReference>
<dbReference type="GO" id="GO:0090374">
    <property type="term" value="P:oligopeptide export from mitochondrion"/>
    <property type="evidence" value="ECO:0007669"/>
    <property type="project" value="TreeGrafter"/>
</dbReference>
<feature type="transmembrane region" description="Helical" evidence="12">
    <location>
        <begin position="279"/>
        <end position="297"/>
    </location>
</feature>
<dbReference type="InterPro" id="IPR036640">
    <property type="entry name" value="ABC1_TM_sf"/>
</dbReference>
<feature type="domain" description="ABC transmembrane type-1" evidence="14">
    <location>
        <begin position="98"/>
        <end position="308"/>
    </location>
</feature>
<dbReference type="InterPro" id="IPR003439">
    <property type="entry name" value="ABC_transporter-like_ATP-bd"/>
</dbReference>
<evidence type="ECO:0000256" key="10">
    <source>
        <dbReference type="ARBA" id="ARBA00023180"/>
    </source>
</evidence>
<dbReference type="PANTHER" id="PTHR43394:SF18">
    <property type="entry name" value="ABC TRANSPORTER B FAMILY MEMBER 11-LIKE"/>
    <property type="match status" value="1"/>
</dbReference>
<evidence type="ECO:0000256" key="4">
    <source>
        <dbReference type="ARBA" id="ARBA00022692"/>
    </source>
</evidence>
<keyword evidence="7" id="KW-0067">ATP-binding</keyword>
<feature type="domain" description="ABC transporter" evidence="13">
    <location>
        <begin position="343"/>
        <end position="579"/>
    </location>
</feature>
<comment type="caution">
    <text evidence="15">The sequence shown here is derived from an EMBL/GenBank/DDBJ whole genome shotgun (WGS) entry which is preliminary data.</text>
</comment>
<dbReference type="InterPro" id="IPR003593">
    <property type="entry name" value="AAA+_ATPase"/>
</dbReference>
<dbReference type="EMBL" id="JAEACU010000009">
    <property type="protein sequence ID" value="KAH7516914.1"/>
    <property type="molecule type" value="Genomic_DNA"/>
</dbReference>
<feature type="domain" description="ABC transporter" evidence="13">
    <location>
        <begin position="1008"/>
        <end position="1242"/>
    </location>
</feature>
<dbReference type="SUPFAM" id="SSF52540">
    <property type="entry name" value="P-loop containing nucleoside triphosphate hydrolases"/>
    <property type="match status" value="2"/>
</dbReference>
<dbReference type="CDD" id="cd03249">
    <property type="entry name" value="ABC_MTABC3_MDL1_MDL2"/>
    <property type="match status" value="2"/>
</dbReference>
<dbReference type="GO" id="GO:0016887">
    <property type="term" value="F:ATP hydrolysis activity"/>
    <property type="evidence" value="ECO:0007669"/>
    <property type="project" value="InterPro"/>
</dbReference>
<comment type="similarity">
    <text evidence="2">Belongs to the ABC transporter superfamily. ABCB family. Multidrug resistance exporter (TC 3.A.1.201) subfamily.</text>
</comment>
<keyword evidence="6" id="KW-0547">Nucleotide-binding</keyword>
<organism evidence="15 16">
    <name type="scientific">Ziziphus jujuba var. spinosa</name>
    <dbReference type="NCBI Taxonomy" id="714518"/>
    <lineage>
        <taxon>Eukaryota</taxon>
        <taxon>Viridiplantae</taxon>
        <taxon>Streptophyta</taxon>
        <taxon>Embryophyta</taxon>
        <taxon>Tracheophyta</taxon>
        <taxon>Spermatophyta</taxon>
        <taxon>Magnoliopsida</taxon>
        <taxon>eudicotyledons</taxon>
        <taxon>Gunneridae</taxon>
        <taxon>Pentapetalae</taxon>
        <taxon>rosids</taxon>
        <taxon>fabids</taxon>
        <taxon>Rosales</taxon>
        <taxon>Rhamnaceae</taxon>
        <taxon>Paliureae</taxon>
        <taxon>Ziziphus</taxon>
    </lineage>
</organism>
<dbReference type="CDD" id="cd18578">
    <property type="entry name" value="ABC_6TM_Pgp_ABCB1_D2_like"/>
    <property type="match status" value="1"/>
</dbReference>
<gene>
    <name evidence="15" type="ORF">FEM48_Zijuj09G0006000</name>
</gene>
<evidence type="ECO:0000256" key="11">
    <source>
        <dbReference type="SAM" id="MobiDB-lite"/>
    </source>
</evidence>
<dbReference type="PROSITE" id="PS50893">
    <property type="entry name" value="ABC_TRANSPORTER_2"/>
    <property type="match status" value="2"/>
</dbReference>
<feature type="transmembrane region" description="Helical" evidence="12">
    <location>
        <begin position="102"/>
        <end position="119"/>
    </location>
</feature>
<dbReference type="InterPro" id="IPR039421">
    <property type="entry name" value="Type_1_exporter"/>
</dbReference>
<dbReference type="InterPro" id="IPR011527">
    <property type="entry name" value="ABC1_TM_dom"/>
</dbReference>
<evidence type="ECO:0000256" key="8">
    <source>
        <dbReference type="ARBA" id="ARBA00022989"/>
    </source>
</evidence>
<feature type="region of interest" description="Disordered" evidence="11">
    <location>
        <begin position="583"/>
        <end position="618"/>
    </location>
</feature>
<dbReference type="GO" id="GO:0005524">
    <property type="term" value="F:ATP binding"/>
    <property type="evidence" value="ECO:0007669"/>
    <property type="project" value="UniProtKB-KW"/>
</dbReference>
<protein>
    <recommendedName>
        <fullName evidence="17">ABC transporter B family member 11-like</fullName>
    </recommendedName>
</protein>
<feature type="transmembrane region" description="Helical" evidence="12">
    <location>
        <begin position="248"/>
        <end position="267"/>
    </location>
</feature>
<dbReference type="PANTHER" id="PTHR43394">
    <property type="entry name" value="ATP-DEPENDENT PERMEASE MDL1, MITOCHONDRIAL"/>
    <property type="match status" value="1"/>
</dbReference>
<evidence type="ECO:0000256" key="3">
    <source>
        <dbReference type="ARBA" id="ARBA00022448"/>
    </source>
</evidence>
<dbReference type="SUPFAM" id="SSF90123">
    <property type="entry name" value="ABC transporter transmembrane region"/>
    <property type="match status" value="2"/>
</dbReference>
<evidence type="ECO:0000313" key="15">
    <source>
        <dbReference type="EMBL" id="KAH7516914.1"/>
    </source>
</evidence>
<feature type="compositionally biased region" description="Low complexity" evidence="11">
    <location>
        <begin position="600"/>
        <end position="618"/>
    </location>
</feature>
<dbReference type="Proteomes" id="UP000813462">
    <property type="component" value="Unassembled WGS sequence"/>
</dbReference>
<dbReference type="Pfam" id="PF00664">
    <property type="entry name" value="ABC_membrane"/>
    <property type="match status" value="2"/>
</dbReference>